<dbReference type="PRINTS" id="PR00024">
    <property type="entry name" value="HOMEOBOX"/>
</dbReference>
<feature type="compositionally biased region" description="Basic residues" evidence="6">
    <location>
        <begin position="30"/>
        <end position="41"/>
    </location>
</feature>
<dbReference type="OrthoDB" id="6159439at2759"/>
<evidence type="ECO:0000259" key="7">
    <source>
        <dbReference type="PROSITE" id="PS50071"/>
    </source>
</evidence>
<accession>A0A7M5X917</accession>
<feature type="compositionally biased region" description="Polar residues" evidence="6">
    <location>
        <begin position="103"/>
        <end position="117"/>
    </location>
</feature>
<dbReference type="CDD" id="cd00086">
    <property type="entry name" value="homeodomain"/>
    <property type="match status" value="1"/>
</dbReference>
<feature type="region of interest" description="Disordered" evidence="6">
    <location>
        <begin position="315"/>
        <end position="341"/>
    </location>
</feature>
<feature type="domain" description="Homeobox" evidence="7">
    <location>
        <begin position="254"/>
        <end position="314"/>
    </location>
</feature>
<dbReference type="InterPro" id="IPR020479">
    <property type="entry name" value="HD_metazoa"/>
</dbReference>
<feature type="compositionally biased region" description="Polar residues" evidence="6">
    <location>
        <begin position="128"/>
        <end position="142"/>
    </location>
</feature>
<feature type="compositionally biased region" description="Low complexity" evidence="6">
    <location>
        <begin position="80"/>
        <end position="101"/>
    </location>
</feature>
<dbReference type="GO" id="GO:0000978">
    <property type="term" value="F:RNA polymerase II cis-regulatory region sequence-specific DNA binding"/>
    <property type="evidence" value="ECO:0007669"/>
    <property type="project" value="TreeGrafter"/>
</dbReference>
<dbReference type="InterPro" id="IPR017970">
    <property type="entry name" value="Homeobox_CS"/>
</dbReference>
<sequence>QSKTTSIKRLLKNSDISLTETSRHSTLHTQKVKKKKKKKKAENRFKRNFICEEKFIKKMSRSFFIDTIIHEKEKLLRQTSPIKQQPIASSSPSSREPSPISEHGNQYQLSPISRYNQSPSPRSPPSPTGHQDYSRSSQNISSTSLHHGSALCGCCPPQPHSRLCMCSSCESGPREGEAAPFGSPREATHHTTRYLYGGSERGRIFSLASPINSRARPQFPALYVRDLDSRRLQLQQQVQHQRQQQLEEQQGGGSKSKRIRTAYTSIQLLELEKEFQNNRYLSRLRRIQIAAMLDLTEKQVKIWFQNRRVKWKKDKKSGFNNSYSPIGSPESPLYQTGELLH</sequence>
<reference evidence="8" key="1">
    <citation type="submission" date="2021-01" db="UniProtKB">
        <authorList>
            <consortium name="EnsemblMetazoa"/>
        </authorList>
    </citation>
    <scope>IDENTIFICATION</scope>
</reference>
<evidence type="ECO:0000313" key="8">
    <source>
        <dbReference type="EnsemblMetazoa" id="CLYHEMP019789.1"/>
    </source>
</evidence>
<name>A0A7M5X917_9CNID</name>
<dbReference type="AlphaFoldDB" id="A0A7M5X917"/>
<evidence type="ECO:0000256" key="6">
    <source>
        <dbReference type="SAM" id="MobiDB-lite"/>
    </source>
</evidence>
<dbReference type="PROSITE" id="PS00027">
    <property type="entry name" value="HOMEOBOX_1"/>
    <property type="match status" value="1"/>
</dbReference>
<dbReference type="GO" id="GO:0005634">
    <property type="term" value="C:nucleus"/>
    <property type="evidence" value="ECO:0007669"/>
    <property type="project" value="UniProtKB-SubCell"/>
</dbReference>
<dbReference type="Gene3D" id="1.10.10.60">
    <property type="entry name" value="Homeodomain-like"/>
    <property type="match status" value="1"/>
</dbReference>
<evidence type="ECO:0000256" key="4">
    <source>
        <dbReference type="PROSITE-ProRule" id="PRU00108"/>
    </source>
</evidence>
<comment type="subcellular location">
    <subcellularLocation>
        <location evidence="4 5">Nucleus</location>
    </subcellularLocation>
</comment>
<feature type="region of interest" description="Disordered" evidence="6">
    <location>
        <begin position="76"/>
        <end position="142"/>
    </location>
</feature>
<evidence type="ECO:0000313" key="9">
    <source>
        <dbReference type="Proteomes" id="UP000594262"/>
    </source>
</evidence>
<dbReference type="EnsemblMetazoa" id="CLYHEMT019789.1">
    <property type="protein sequence ID" value="CLYHEMP019789.1"/>
    <property type="gene ID" value="CLYHEMG019789"/>
</dbReference>
<proteinExistence type="predicted"/>
<keyword evidence="9" id="KW-1185">Reference proteome</keyword>
<protein>
    <recommendedName>
        <fullName evidence="7">Homeobox domain-containing protein</fullName>
    </recommendedName>
</protein>
<dbReference type="PROSITE" id="PS50071">
    <property type="entry name" value="HOMEOBOX_2"/>
    <property type="match status" value="1"/>
</dbReference>
<evidence type="ECO:0000256" key="5">
    <source>
        <dbReference type="RuleBase" id="RU000682"/>
    </source>
</evidence>
<dbReference type="PANTHER" id="PTHR45664">
    <property type="entry name" value="PROTEIN ZERKNUELLT 1-RELATED"/>
    <property type="match status" value="1"/>
</dbReference>
<feature type="compositionally biased region" description="Low complexity" evidence="6">
    <location>
        <begin position="236"/>
        <end position="249"/>
    </location>
</feature>
<dbReference type="Proteomes" id="UP000594262">
    <property type="component" value="Unplaced"/>
</dbReference>
<keyword evidence="3 4" id="KW-0539">Nucleus</keyword>
<feature type="region of interest" description="Disordered" evidence="6">
    <location>
        <begin position="236"/>
        <end position="257"/>
    </location>
</feature>
<organism evidence="8 9">
    <name type="scientific">Clytia hemisphaerica</name>
    <dbReference type="NCBI Taxonomy" id="252671"/>
    <lineage>
        <taxon>Eukaryota</taxon>
        <taxon>Metazoa</taxon>
        <taxon>Cnidaria</taxon>
        <taxon>Hydrozoa</taxon>
        <taxon>Hydroidolina</taxon>
        <taxon>Leptothecata</taxon>
        <taxon>Obeliida</taxon>
        <taxon>Clytiidae</taxon>
        <taxon>Clytia</taxon>
    </lineage>
</organism>
<evidence type="ECO:0000256" key="3">
    <source>
        <dbReference type="ARBA" id="ARBA00023242"/>
    </source>
</evidence>
<dbReference type="Pfam" id="PF00046">
    <property type="entry name" value="Homeodomain"/>
    <property type="match status" value="1"/>
</dbReference>
<evidence type="ECO:0000256" key="1">
    <source>
        <dbReference type="ARBA" id="ARBA00023125"/>
    </source>
</evidence>
<feature type="DNA-binding region" description="Homeobox" evidence="4">
    <location>
        <begin position="256"/>
        <end position="315"/>
    </location>
</feature>
<keyword evidence="1 4" id="KW-0238">DNA-binding</keyword>
<dbReference type="SMART" id="SM00389">
    <property type="entry name" value="HOX"/>
    <property type="match status" value="1"/>
</dbReference>
<dbReference type="GO" id="GO:0045944">
    <property type="term" value="P:positive regulation of transcription by RNA polymerase II"/>
    <property type="evidence" value="ECO:0007669"/>
    <property type="project" value="UniProtKB-ARBA"/>
</dbReference>
<dbReference type="InterPro" id="IPR009057">
    <property type="entry name" value="Homeodomain-like_sf"/>
</dbReference>
<feature type="region of interest" description="Disordered" evidence="6">
    <location>
        <begin position="21"/>
        <end position="42"/>
    </location>
</feature>
<dbReference type="GO" id="GO:0000981">
    <property type="term" value="F:DNA-binding transcription factor activity, RNA polymerase II-specific"/>
    <property type="evidence" value="ECO:0007669"/>
    <property type="project" value="InterPro"/>
</dbReference>
<evidence type="ECO:0000256" key="2">
    <source>
        <dbReference type="ARBA" id="ARBA00023155"/>
    </source>
</evidence>
<dbReference type="PANTHER" id="PTHR45664:SF12">
    <property type="entry name" value="PANCREAS_DUODENUM HOMEOBOX PROTEIN 1"/>
    <property type="match status" value="1"/>
</dbReference>
<dbReference type="InterPro" id="IPR001356">
    <property type="entry name" value="HD"/>
</dbReference>
<dbReference type="SUPFAM" id="SSF46689">
    <property type="entry name" value="Homeodomain-like"/>
    <property type="match status" value="1"/>
</dbReference>
<keyword evidence="2 4" id="KW-0371">Homeobox</keyword>